<accession>A0ABY5UWG7</accession>
<proteinExistence type="predicted"/>
<keyword evidence="3" id="KW-1185">Reference proteome</keyword>
<evidence type="ECO:0000256" key="1">
    <source>
        <dbReference type="SAM" id="Phobius"/>
    </source>
</evidence>
<gene>
    <name evidence="2" type="ORF">NQ491_06495</name>
</gene>
<feature type="transmembrane region" description="Helical" evidence="1">
    <location>
        <begin position="145"/>
        <end position="165"/>
    </location>
</feature>
<sequence length="167" mass="18510">MKERKAENRPVVRPGAVGWILEGAALLVLLADFSFTAWGTFALPEMPPEFFEFRGGGSMASLRAGLWVLPAVALLSYLLLTWLTSIPHRLPYPRPVTDDNRQRLYTTATRMLRVLKLLVVVLYAYASYNRIASAFGLPVMDIYTLYALALAVVVIPVAAIIKMAVGR</sequence>
<evidence type="ECO:0000313" key="2">
    <source>
        <dbReference type="EMBL" id="UWN56318.1"/>
    </source>
</evidence>
<evidence type="ECO:0008006" key="4">
    <source>
        <dbReference type="Google" id="ProtNLM"/>
    </source>
</evidence>
<dbReference type="Proteomes" id="UP001059295">
    <property type="component" value="Chromosome"/>
</dbReference>
<organism evidence="2 3">
    <name type="scientific">Alistipes ihumii AP11</name>
    <dbReference type="NCBI Taxonomy" id="1211813"/>
    <lineage>
        <taxon>Bacteria</taxon>
        <taxon>Pseudomonadati</taxon>
        <taxon>Bacteroidota</taxon>
        <taxon>Bacteroidia</taxon>
        <taxon>Bacteroidales</taxon>
        <taxon>Rikenellaceae</taxon>
        <taxon>Alistipes</taxon>
    </lineage>
</organism>
<protein>
    <recommendedName>
        <fullName evidence="4">DUF1648 domain-containing protein</fullName>
    </recommendedName>
</protein>
<keyword evidence="1" id="KW-1133">Transmembrane helix</keyword>
<dbReference type="GeneID" id="82891367"/>
<evidence type="ECO:0000313" key="3">
    <source>
        <dbReference type="Proteomes" id="UP001059295"/>
    </source>
</evidence>
<feature type="transmembrane region" description="Helical" evidence="1">
    <location>
        <begin position="64"/>
        <end position="83"/>
    </location>
</feature>
<keyword evidence="1" id="KW-0472">Membrane</keyword>
<feature type="transmembrane region" description="Helical" evidence="1">
    <location>
        <begin position="20"/>
        <end position="44"/>
    </location>
</feature>
<feature type="transmembrane region" description="Helical" evidence="1">
    <location>
        <begin position="104"/>
        <end position="125"/>
    </location>
</feature>
<reference evidence="2" key="1">
    <citation type="journal article" date="2022" name="Cell">
        <title>Design, construction, and in vivo augmentation of a complex gut microbiome.</title>
        <authorList>
            <person name="Cheng A.G."/>
            <person name="Ho P.Y."/>
            <person name="Aranda-Diaz A."/>
            <person name="Jain S."/>
            <person name="Yu F.B."/>
            <person name="Meng X."/>
            <person name="Wang M."/>
            <person name="Iakiviak M."/>
            <person name="Nagashima K."/>
            <person name="Zhao A."/>
            <person name="Murugkar P."/>
            <person name="Patil A."/>
            <person name="Atabakhsh K."/>
            <person name="Weakley A."/>
            <person name="Yan J."/>
            <person name="Brumbaugh A.R."/>
            <person name="Higginbottom S."/>
            <person name="Dimas A."/>
            <person name="Shiver A.L."/>
            <person name="Deutschbauer A."/>
            <person name="Neff N."/>
            <person name="Sonnenburg J.L."/>
            <person name="Huang K.C."/>
            <person name="Fischbach M.A."/>
        </authorList>
    </citation>
    <scope>NUCLEOTIDE SEQUENCE</scope>
    <source>
        <strain evidence="2">AP11</strain>
    </source>
</reference>
<dbReference type="RefSeq" id="WP_019246106.1">
    <property type="nucleotide sequence ID" value="NZ_CAPH01000013.1"/>
</dbReference>
<dbReference type="EMBL" id="CP102294">
    <property type="protein sequence ID" value="UWN56318.1"/>
    <property type="molecule type" value="Genomic_DNA"/>
</dbReference>
<keyword evidence="1" id="KW-0812">Transmembrane</keyword>
<name>A0ABY5UWG7_9BACT</name>